<evidence type="ECO:0000313" key="2">
    <source>
        <dbReference type="EMBL" id="BDL43687.1"/>
    </source>
</evidence>
<evidence type="ECO:0000313" key="3">
    <source>
        <dbReference type="Proteomes" id="UP001062263"/>
    </source>
</evidence>
<feature type="chain" id="PRO_5045943542" description="DUF3313 domain-containing protein" evidence="1">
    <location>
        <begin position="20"/>
        <end position="244"/>
    </location>
</feature>
<keyword evidence="3" id="KW-1185">Reference proteome</keyword>
<evidence type="ECO:0000256" key="1">
    <source>
        <dbReference type="SAM" id="SignalP"/>
    </source>
</evidence>
<dbReference type="PROSITE" id="PS51257">
    <property type="entry name" value="PROKAR_LIPOPROTEIN"/>
    <property type="match status" value="1"/>
</dbReference>
<accession>A0ABN6QHA3</accession>
<dbReference type="RefSeq" id="WP_215434150.1">
    <property type="nucleotide sequence ID" value="NZ_AP025943.1"/>
</dbReference>
<keyword evidence="1" id="KW-0732">Signal</keyword>
<evidence type="ECO:0008006" key="4">
    <source>
        <dbReference type="Google" id="ProtNLM"/>
    </source>
</evidence>
<protein>
    <recommendedName>
        <fullName evidence="4">DUF3313 domain-containing protein</fullName>
    </recommendedName>
</protein>
<organism evidence="2 3">
    <name type="scientific">Akkermansia biwaensis</name>
    <dbReference type="NCBI Taxonomy" id="2946555"/>
    <lineage>
        <taxon>Bacteria</taxon>
        <taxon>Pseudomonadati</taxon>
        <taxon>Verrucomicrobiota</taxon>
        <taxon>Verrucomicrobiia</taxon>
        <taxon>Verrucomicrobiales</taxon>
        <taxon>Akkermansiaceae</taxon>
        <taxon>Akkermansia</taxon>
    </lineage>
</organism>
<reference evidence="2" key="1">
    <citation type="submission" date="2022-06" db="EMBL/GenBank/DDBJ databases">
        <title>Akkermansia biwalacus sp. nov., an anaerobic mucin-degrading bacterium isolated from human intestine.</title>
        <authorList>
            <person name="Kobayashi Y."/>
            <person name="Inoue S."/>
            <person name="Kawahara T."/>
            <person name="Kohda N."/>
        </authorList>
    </citation>
    <scope>NUCLEOTIDE SEQUENCE</scope>
    <source>
        <strain evidence="2">WON2089</strain>
    </source>
</reference>
<name>A0ABN6QHA3_9BACT</name>
<dbReference type="Proteomes" id="UP001062263">
    <property type="component" value="Chromosome"/>
</dbReference>
<gene>
    <name evidence="2" type="ORF">Abiwalacus_12610</name>
</gene>
<dbReference type="EMBL" id="AP025943">
    <property type="protein sequence ID" value="BDL43687.1"/>
    <property type="molecule type" value="Genomic_DNA"/>
</dbReference>
<feature type="signal peptide" evidence="1">
    <location>
        <begin position="1"/>
        <end position="19"/>
    </location>
</feature>
<sequence>MSGTVSRFFLLLGAGLALSCSNSQKLPSSPLITHPLHPDSRQSCFEGVWYNPTEQAIWSTPKLNVYVAPVNINYIKTQFPKEAPALAEQFRTELQKDIARVLEEKNRQTGGKINWKLVSRPTKGCIILDVAMVKLKATDVDGNIMSDLVSLVSPLPGTSLLLGSCMSGDVGIEGRLVDTRTDAGIMEFKAYNTDPITLFSVKEFERFAFDKRNLRLFASGISSIFKDGPSSYIPKTGQIDLNPF</sequence>
<proteinExistence type="predicted"/>